<accession>A0A917GR62</accession>
<feature type="transmembrane region" description="Helical" evidence="1">
    <location>
        <begin position="57"/>
        <end position="76"/>
    </location>
</feature>
<keyword evidence="1" id="KW-1133">Transmembrane helix</keyword>
<dbReference type="OrthoDB" id="9781333at2"/>
<sequence length="767" mass="85076">MNGVSGIQGFWQAIAEGRLVFASGVPVFMVLLLVVLVPLLVWYLYGRTTRPLTQNDRIALTAMRSMALVMLLLMLLRPIIQEWETNPQETYLAILVDDSQSMQINDGSTSQQSRIQAVQNALSPSVLSALREQYQLRTFAFGRDVRRLNSPNDLTAADNRSDISTAISHVGEQLGSLPLNAVVVISDGGDNSNLDPATTAEVLGGREVPVFTVGVGQPEVTPDIAIRNVRSDATLLDSEQVDVELSVSQTGFAADAVQISIWDGDTQVASRQVALGNDGETRRYTLPVVPDRNAAIRYEARIETLTGERLVENNRYQFLVDNSLPETRNILYVDGHPRNEFKFIRRALDADDDLRLASYLQTGPGRFYRQGIENALELSTGFPEDKEALYAYEGLLIGDVELDFFSEGQLGLIRDFVAERGGGLLVSGMVDDAFIDTPLSDVLPLELVRSNSLPGQLQGGIRRGAHATGTMFTPVLTTEGEFANALRLGSSDSENRTRWQDLPELQGIYVTGQAKAGATVLLEHPDLQYQRQPLPVLATQRYGSGRSVALTTASTWRWQMLMPSEDDSHERLWRQMARWLTDEALARVEIELNQESYHAGDEVDVSVRVRDNVFELDNNASVWLQVTMPNGEIAEQAMSWDINDDGTYRATLPATDEGVYQLLVDVTSTSGDGATLEQQGSFAVTPSLREYNDAGLDRRLLQRVAGSSGGRYYELSELDSMLTDLASAPTPYARQVDRDIWHHAFWLGLLLLMLFAEWAYRRYRGLS</sequence>
<name>A0A917GR62_9GAMM</name>
<dbReference type="InterPro" id="IPR029062">
    <property type="entry name" value="Class_I_gatase-like"/>
</dbReference>
<dbReference type="Gene3D" id="3.40.50.880">
    <property type="match status" value="1"/>
</dbReference>
<dbReference type="SUPFAM" id="SSF53300">
    <property type="entry name" value="vWA-like"/>
    <property type="match status" value="1"/>
</dbReference>
<dbReference type="Proteomes" id="UP000627715">
    <property type="component" value="Unassembled WGS sequence"/>
</dbReference>
<feature type="transmembrane region" description="Helical" evidence="1">
    <location>
        <begin position="20"/>
        <end position="45"/>
    </location>
</feature>
<evidence type="ECO:0000256" key="1">
    <source>
        <dbReference type="SAM" id="Phobius"/>
    </source>
</evidence>
<dbReference type="PANTHER" id="PTHR37947">
    <property type="entry name" value="BLL2462 PROTEIN"/>
    <property type="match status" value="1"/>
</dbReference>
<keyword evidence="4" id="KW-1185">Reference proteome</keyword>
<comment type="caution">
    <text evidence="3">The sequence shown here is derived from an EMBL/GenBank/DDBJ whole genome shotgun (WGS) entry which is preliminary data.</text>
</comment>
<keyword evidence="1" id="KW-0812">Transmembrane</keyword>
<dbReference type="SMART" id="SM00327">
    <property type="entry name" value="VWA"/>
    <property type="match status" value="1"/>
</dbReference>
<reference evidence="3" key="2">
    <citation type="submission" date="2020-09" db="EMBL/GenBank/DDBJ databases">
        <authorList>
            <person name="Sun Q."/>
            <person name="Zhou Y."/>
        </authorList>
    </citation>
    <scope>NUCLEOTIDE SEQUENCE</scope>
    <source>
        <strain evidence="3">CGMCC 1.15425</strain>
    </source>
</reference>
<dbReference type="SUPFAM" id="SSF52317">
    <property type="entry name" value="Class I glutamine amidotransferase-like"/>
    <property type="match status" value="1"/>
</dbReference>
<dbReference type="RefSeq" id="WP_068812197.1">
    <property type="nucleotide sequence ID" value="NZ_BMIY01000004.1"/>
</dbReference>
<protein>
    <submittedName>
        <fullName evidence="3">Membrane protein</fullName>
    </submittedName>
</protein>
<dbReference type="InterPro" id="IPR036465">
    <property type="entry name" value="vWFA_dom_sf"/>
</dbReference>
<feature type="domain" description="VWFA" evidence="2">
    <location>
        <begin position="89"/>
        <end position="244"/>
    </location>
</feature>
<dbReference type="EMBL" id="BMIY01000004">
    <property type="protein sequence ID" value="GGG54699.1"/>
    <property type="molecule type" value="Genomic_DNA"/>
</dbReference>
<evidence type="ECO:0000259" key="2">
    <source>
        <dbReference type="SMART" id="SM00327"/>
    </source>
</evidence>
<dbReference type="InterPro" id="IPR002035">
    <property type="entry name" value="VWF_A"/>
</dbReference>
<organism evidence="3 4">
    <name type="scientific">Pseudohongiella nitratireducens</name>
    <dbReference type="NCBI Taxonomy" id="1768907"/>
    <lineage>
        <taxon>Bacteria</taxon>
        <taxon>Pseudomonadati</taxon>
        <taxon>Pseudomonadota</taxon>
        <taxon>Gammaproteobacteria</taxon>
        <taxon>Pseudomonadales</taxon>
        <taxon>Pseudohongiellaceae</taxon>
        <taxon>Pseudohongiella</taxon>
    </lineage>
</organism>
<dbReference type="AlphaFoldDB" id="A0A917GR62"/>
<evidence type="ECO:0000313" key="4">
    <source>
        <dbReference type="Proteomes" id="UP000627715"/>
    </source>
</evidence>
<evidence type="ECO:0000313" key="3">
    <source>
        <dbReference type="EMBL" id="GGG54699.1"/>
    </source>
</evidence>
<reference evidence="3" key="1">
    <citation type="journal article" date="2014" name="Int. J. Syst. Evol. Microbiol.">
        <title>Complete genome sequence of Corynebacterium casei LMG S-19264T (=DSM 44701T), isolated from a smear-ripened cheese.</title>
        <authorList>
            <consortium name="US DOE Joint Genome Institute (JGI-PGF)"/>
            <person name="Walter F."/>
            <person name="Albersmeier A."/>
            <person name="Kalinowski J."/>
            <person name="Ruckert C."/>
        </authorList>
    </citation>
    <scope>NUCLEOTIDE SEQUENCE</scope>
    <source>
        <strain evidence="3">CGMCC 1.15425</strain>
    </source>
</reference>
<dbReference type="PANTHER" id="PTHR37947:SF1">
    <property type="entry name" value="BLL2462 PROTEIN"/>
    <property type="match status" value="1"/>
</dbReference>
<dbReference type="Gene3D" id="3.40.50.410">
    <property type="entry name" value="von Willebrand factor, type A domain"/>
    <property type="match status" value="1"/>
</dbReference>
<proteinExistence type="predicted"/>
<feature type="transmembrane region" description="Helical" evidence="1">
    <location>
        <begin position="740"/>
        <end position="760"/>
    </location>
</feature>
<keyword evidence="1" id="KW-0472">Membrane</keyword>
<gene>
    <name evidence="3" type="ORF">GCM10011403_09760</name>
</gene>